<dbReference type="GO" id="GO:0005886">
    <property type="term" value="C:plasma membrane"/>
    <property type="evidence" value="ECO:0007669"/>
    <property type="project" value="UniProtKB-SubCell"/>
</dbReference>
<evidence type="ECO:0000256" key="5">
    <source>
        <dbReference type="ARBA" id="ARBA00010185"/>
    </source>
</evidence>
<evidence type="ECO:0000313" key="20">
    <source>
        <dbReference type="Proteomes" id="UP000031829"/>
    </source>
</evidence>
<comment type="subcellular location">
    <subcellularLocation>
        <location evidence="2">Cell membrane</location>
        <topology evidence="2">Multi-pass membrane protein</topology>
    </subcellularLocation>
</comment>
<dbReference type="UniPathway" id="UPA00557">
    <property type="reaction ID" value="UER00614"/>
</dbReference>
<name>A0A0B6ARG2_PRIM2</name>
<dbReference type="EC" id="2.7.7.41" evidence="6 18"/>
<evidence type="ECO:0000256" key="16">
    <source>
        <dbReference type="ARBA" id="ARBA00023209"/>
    </source>
</evidence>
<evidence type="ECO:0000256" key="6">
    <source>
        <dbReference type="ARBA" id="ARBA00012487"/>
    </source>
</evidence>
<evidence type="ECO:0000256" key="8">
    <source>
        <dbReference type="ARBA" id="ARBA00022475"/>
    </source>
</evidence>
<dbReference type="KEGG" id="bmeg:BG04_1077"/>
<evidence type="ECO:0000256" key="15">
    <source>
        <dbReference type="ARBA" id="ARBA00023136"/>
    </source>
</evidence>
<evidence type="ECO:0000256" key="12">
    <source>
        <dbReference type="ARBA" id="ARBA00022695"/>
    </source>
</evidence>
<keyword evidence="10 18" id="KW-0808">Transferase</keyword>
<organism evidence="19 20">
    <name type="scientific">Priestia megaterium (strain ATCC 14581 / DSM 32 / CCUG 1817 / JCM 2506 / NBRC 15308 / NCIMB 9376 / NCTC 10342 / NRRL B-14308 / VKM B-512 / Ford 19)</name>
    <name type="common">Bacillus megaterium</name>
    <dbReference type="NCBI Taxonomy" id="1348623"/>
    <lineage>
        <taxon>Bacteria</taxon>
        <taxon>Bacillati</taxon>
        <taxon>Bacillota</taxon>
        <taxon>Bacilli</taxon>
        <taxon>Bacillales</taxon>
        <taxon>Bacillaceae</taxon>
        <taxon>Priestia</taxon>
    </lineage>
</organism>
<evidence type="ECO:0000256" key="11">
    <source>
        <dbReference type="ARBA" id="ARBA00022692"/>
    </source>
</evidence>
<evidence type="ECO:0000256" key="17">
    <source>
        <dbReference type="ARBA" id="ARBA00023264"/>
    </source>
</evidence>
<dbReference type="RefSeq" id="WP_034649227.1">
    <property type="nucleotide sequence ID" value="NZ_BCVB01000001.1"/>
</dbReference>
<gene>
    <name evidence="19" type="ORF">BG04_1077</name>
</gene>
<keyword evidence="9" id="KW-0444">Lipid biosynthesis</keyword>
<reference evidence="19 20" key="1">
    <citation type="journal article" date="2015" name="Genome Announc.">
        <title>Complete genome sequences for 35 biothreat assay-relevant bacillus species.</title>
        <authorList>
            <person name="Johnson S.L."/>
            <person name="Daligault H.E."/>
            <person name="Davenport K.W."/>
            <person name="Jaissle J."/>
            <person name="Frey K.G."/>
            <person name="Ladner J.T."/>
            <person name="Broomall S.M."/>
            <person name="Bishop-Lilly K.A."/>
            <person name="Bruce D.C."/>
            <person name="Gibbons H.S."/>
            <person name="Coyne S.R."/>
            <person name="Lo C.C."/>
            <person name="Meincke L."/>
            <person name="Munk A.C."/>
            <person name="Koroleva G.I."/>
            <person name="Rosenzweig C.N."/>
            <person name="Palacios G.F."/>
            <person name="Redden C.L."/>
            <person name="Minogue T.D."/>
            <person name="Chain P.S."/>
        </authorList>
    </citation>
    <scope>NUCLEOTIDE SEQUENCE [LARGE SCALE GENOMIC DNA]</scope>
    <source>
        <strain evidence="20">ATCC 14581 / DSM 32 / JCM 2506 / NBRC 15308 / NCIMB 9376 / NCTC 10342 / NRRL B-14308 / VKM B-512</strain>
    </source>
</reference>
<evidence type="ECO:0000313" key="19">
    <source>
        <dbReference type="EMBL" id="AJI23268.1"/>
    </source>
</evidence>
<keyword evidence="11 18" id="KW-0812">Transmembrane</keyword>
<accession>A0A0B6ARG2</accession>
<keyword evidence="8" id="KW-1003">Cell membrane</keyword>
<keyword evidence="13" id="KW-1133">Transmembrane helix</keyword>
<dbReference type="Proteomes" id="UP000031829">
    <property type="component" value="Chromosome"/>
</dbReference>
<keyword evidence="14" id="KW-0443">Lipid metabolism</keyword>
<evidence type="ECO:0000256" key="3">
    <source>
        <dbReference type="ARBA" id="ARBA00005119"/>
    </source>
</evidence>
<evidence type="ECO:0000256" key="10">
    <source>
        <dbReference type="ARBA" id="ARBA00022679"/>
    </source>
</evidence>
<evidence type="ECO:0000256" key="9">
    <source>
        <dbReference type="ARBA" id="ARBA00022516"/>
    </source>
</evidence>
<dbReference type="AlphaFoldDB" id="A0A0B6ARG2"/>
<evidence type="ECO:0000256" key="7">
    <source>
        <dbReference type="ARBA" id="ARBA00019373"/>
    </source>
</evidence>
<comment type="pathway">
    <text evidence="3 18">Phospholipid metabolism; CDP-diacylglycerol biosynthesis; CDP-diacylglycerol from sn-glycerol 3-phosphate: step 3/3.</text>
</comment>
<keyword evidence="15" id="KW-0472">Membrane</keyword>
<sequence>MKQRIITAIVALAVFVPIVLIGGLPFTLIMYVIGTVGVIELLKMKHLKAMSFPSIISLLLTWVFLLPNGRDVAFQFLSEHKIEVALAAVLLLLMYTVVVKNKFTFDDVGFILLTTVYVGFGFHYFIEVRQEFGLAYLFFAFLIIWATDSGAYFIGRAMGKRKLWPEISPNKTIEGFVGGIVCAIIVAIVFKLLANIDQTMIELLVIGIIVSLFGQMGDLVQSAFKRHYGVKDSGKILPGHGGILDRFDSLMFIMPILAFLLSL</sequence>
<comment type="similarity">
    <text evidence="5 18">Belongs to the CDS family.</text>
</comment>
<protein>
    <recommendedName>
        <fullName evidence="7 18">Phosphatidate cytidylyltransferase</fullName>
        <ecNumber evidence="6 18">2.7.7.41</ecNumber>
    </recommendedName>
</protein>
<dbReference type="GeneID" id="93644553"/>
<comment type="catalytic activity">
    <reaction evidence="1 18">
        <text>a 1,2-diacyl-sn-glycero-3-phosphate + CTP + H(+) = a CDP-1,2-diacyl-sn-glycerol + diphosphate</text>
        <dbReference type="Rhea" id="RHEA:16229"/>
        <dbReference type="ChEBI" id="CHEBI:15378"/>
        <dbReference type="ChEBI" id="CHEBI:33019"/>
        <dbReference type="ChEBI" id="CHEBI:37563"/>
        <dbReference type="ChEBI" id="CHEBI:58332"/>
        <dbReference type="ChEBI" id="CHEBI:58608"/>
        <dbReference type="EC" id="2.7.7.41"/>
    </reaction>
</comment>
<comment type="pathway">
    <text evidence="4">Lipid metabolism.</text>
</comment>
<evidence type="ECO:0000256" key="14">
    <source>
        <dbReference type="ARBA" id="ARBA00023098"/>
    </source>
</evidence>
<evidence type="ECO:0000256" key="2">
    <source>
        <dbReference type="ARBA" id="ARBA00004651"/>
    </source>
</evidence>
<evidence type="ECO:0000256" key="1">
    <source>
        <dbReference type="ARBA" id="ARBA00001698"/>
    </source>
</evidence>
<dbReference type="GO" id="GO:0016024">
    <property type="term" value="P:CDP-diacylglycerol biosynthetic process"/>
    <property type="evidence" value="ECO:0007669"/>
    <property type="project" value="UniProtKB-UniPathway"/>
</dbReference>
<dbReference type="EMBL" id="CP009920">
    <property type="protein sequence ID" value="AJI23268.1"/>
    <property type="molecule type" value="Genomic_DNA"/>
</dbReference>
<dbReference type="InterPro" id="IPR000374">
    <property type="entry name" value="PC_trans"/>
</dbReference>
<dbReference type="Pfam" id="PF01148">
    <property type="entry name" value="CTP_transf_1"/>
    <property type="match status" value="1"/>
</dbReference>
<keyword evidence="12 18" id="KW-0548">Nucleotidyltransferase</keyword>
<evidence type="ECO:0000256" key="13">
    <source>
        <dbReference type="ARBA" id="ARBA00022989"/>
    </source>
</evidence>
<dbReference type="PANTHER" id="PTHR46382">
    <property type="entry name" value="PHOSPHATIDATE CYTIDYLYLTRANSFERASE"/>
    <property type="match status" value="1"/>
</dbReference>
<evidence type="ECO:0000256" key="18">
    <source>
        <dbReference type="RuleBase" id="RU003938"/>
    </source>
</evidence>
<dbReference type="GO" id="GO:0004605">
    <property type="term" value="F:phosphatidate cytidylyltransferase activity"/>
    <property type="evidence" value="ECO:0007669"/>
    <property type="project" value="UniProtKB-EC"/>
</dbReference>
<proteinExistence type="inferred from homology"/>
<dbReference type="PANTHER" id="PTHR46382:SF1">
    <property type="entry name" value="PHOSPHATIDATE CYTIDYLYLTRANSFERASE"/>
    <property type="match status" value="1"/>
</dbReference>
<keyword evidence="16" id="KW-0594">Phospholipid biosynthesis</keyword>
<dbReference type="HOGENOM" id="CLU_037294_2_2_9"/>
<dbReference type="PROSITE" id="PS01315">
    <property type="entry name" value="CDS"/>
    <property type="match status" value="1"/>
</dbReference>
<evidence type="ECO:0000256" key="4">
    <source>
        <dbReference type="ARBA" id="ARBA00005189"/>
    </source>
</evidence>
<keyword evidence="17" id="KW-1208">Phospholipid metabolism</keyword>